<feature type="signal peptide" evidence="2">
    <location>
        <begin position="1"/>
        <end position="29"/>
    </location>
</feature>
<keyword evidence="4" id="KW-1185">Reference proteome</keyword>
<organism evidence="3 4">
    <name type="scientific">Homarus americanus</name>
    <name type="common">American lobster</name>
    <dbReference type="NCBI Taxonomy" id="6706"/>
    <lineage>
        <taxon>Eukaryota</taxon>
        <taxon>Metazoa</taxon>
        <taxon>Ecdysozoa</taxon>
        <taxon>Arthropoda</taxon>
        <taxon>Crustacea</taxon>
        <taxon>Multicrustacea</taxon>
        <taxon>Malacostraca</taxon>
        <taxon>Eumalacostraca</taxon>
        <taxon>Eucarida</taxon>
        <taxon>Decapoda</taxon>
        <taxon>Pleocyemata</taxon>
        <taxon>Astacidea</taxon>
        <taxon>Nephropoidea</taxon>
        <taxon>Nephropidae</taxon>
        <taxon>Homarus</taxon>
    </lineage>
</organism>
<reference evidence="3" key="1">
    <citation type="journal article" date="2021" name="Sci. Adv.">
        <title>The American lobster genome reveals insights on longevity, neural, and immune adaptations.</title>
        <authorList>
            <person name="Polinski J.M."/>
            <person name="Zimin A.V."/>
            <person name="Clark K.F."/>
            <person name="Kohn A.B."/>
            <person name="Sadowski N."/>
            <person name="Timp W."/>
            <person name="Ptitsyn A."/>
            <person name="Khanna P."/>
            <person name="Romanova D.Y."/>
            <person name="Williams P."/>
            <person name="Greenwood S.J."/>
            <person name="Moroz L.L."/>
            <person name="Walt D.R."/>
            <person name="Bodnar A.G."/>
        </authorList>
    </citation>
    <scope>NUCLEOTIDE SEQUENCE</scope>
    <source>
        <strain evidence="3">GMGI-L3</strain>
    </source>
</reference>
<evidence type="ECO:0000313" key="3">
    <source>
        <dbReference type="EMBL" id="KAG7173173.1"/>
    </source>
</evidence>
<feature type="compositionally biased region" description="Low complexity" evidence="1">
    <location>
        <begin position="44"/>
        <end position="56"/>
    </location>
</feature>
<name>A0A8J5N4B0_HOMAM</name>
<accession>A0A8J5N4B0</accession>
<evidence type="ECO:0000313" key="4">
    <source>
        <dbReference type="Proteomes" id="UP000747542"/>
    </source>
</evidence>
<feature type="region of interest" description="Disordered" evidence="1">
    <location>
        <begin position="32"/>
        <end position="70"/>
    </location>
</feature>
<keyword evidence="2" id="KW-0732">Signal</keyword>
<evidence type="ECO:0000256" key="1">
    <source>
        <dbReference type="SAM" id="MobiDB-lite"/>
    </source>
</evidence>
<dbReference type="AlphaFoldDB" id="A0A8J5N4B0"/>
<proteinExistence type="predicted"/>
<dbReference type="PROSITE" id="PS51257">
    <property type="entry name" value="PROKAR_LIPOPROTEIN"/>
    <property type="match status" value="1"/>
</dbReference>
<protein>
    <submittedName>
        <fullName evidence="3">Uncharacterized protein</fullName>
    </submittedName>
</protein>
<feature type="chain" id="PRO_5035150990" evidence="2">
    <location>
        <begin position="30"/>
        <end position="113"/>
    </location>
</feature>
<evidence type="ECO:0000256" key="2">
    <source>
        <dbReference type="SAM" id="SignalP"/>
    </source>
</evidence>
<gene>
    <name evidence="3" type="ORF">Hamer_G008710</name>
</gene>
<dbReference type="EMBL" id="JAHLQT010010178">
    <property type="protein sequence ID" value="KAG7173173.1"/>
    <property type="molecule type" value="Genomic_DNA"/>
</dbReference>
<sequence length="113" mass="11899">MPCRVDATCVKALLLALVTLTACITPATSQIHWNRGWGAGGSMGKRSSSAAASSTSPIEGGPAGDNESEVSRMATCEVRGRSVGSSTMMTGEQDQLARYPFWMAMRKAPTTDQ</sequence>
<dbReference type="Proteomes" id="UP000747542">
    <property type="component" value="Unassembled WGS sequence"/>
</dbReference>
<comment type="caution">
    <text evidence="3">The sequence shown here is derived from an EMBL/GenBank/DDBJ whole genome shotgun (WGS) entry which is preliminary data.</text>
</comment>